<name>A0ABY9YZ08_9GAMM</name>
<reference evidence="1 2" key="1">
    <citation type="submission" date="2023-03" db="EMBL/GenBank/DDBJ databases">
        <title>Halomonas sp. nov., isolated from Korean tranditional fermented seafood 'Jeotgal'.</title>
        <authorList>
            <person name="Kim B."/>
            <person name="Shin N.-R."/>
        </authorList>
    </citation>
    <scope>NUCLEOTIDE SEQUENCE [LARGE SCALE GENOMIC DNA]</scope>
    <source>
        <strain evidence="1 2">SG2L-4</strain>
    </source>
</reference>
<organism evidence="1 2">
    <name type="scientific">Halomonas piscis</name>
    <dbReference type="NCBI Taxonomy" id="3031727"/>
    <lineage>
        <taxon>Bacteria</taxon>
        <taxon>Pseudomonadati</taxon>
        <taxon>Pseudomonadota</taxon>
        <taxon>Gammaproteobacteria</taxon>
        <taxon>Oceanospirillales</taxon>
        <taxon>Halomonadaceae</taxon>
        <taxon>Halomonas</taxon>
    </lineage>
</organism>
<dbReference type="Proteomes" id="UP001301869">
    <property type="component" value="Chromosome"/>
</dbReference>
<sequence length="64" mass="6962">MQAPRFLHNLLTSSLSVIHAKRLQTVLDTVGALLGERRLGLTAIGRALPSSTDAEPVNLIRTDR</sequence>
<dbReference type="RefSeq" id="WP_311882919.1">
    <property type="nucleotide sequence ID" value="NZ_CP119391.1"/>
</dbReference>
<dbReference type="EMBL" id="CP119391">
    <property type="protein sequence ID" value="WNK19570.1"/>
    <property type="molecule type" value="Genomic_DNA"/>
</dbReference>
<evidence type="ECO:0000313" key="2">
    <source>
        <dbReference type="Proteomes" id="UP001301869"/>
    </source>
</evidence>
<gene>
    <name evidence="1" type="ORF">P1P91_12080</name>
</gene>
<accession>A0ABY9YZ08</accession>
<proteinExistence type="predicted"/>
<evidence type="ECO:0000313" key="1">
    <source>
        <dbReference type="EMBL" id="WNK19570.1"/>
    </source>
</evidence>
<keyword evidence="2" id="KW-1185">Reference proteome</keyword>
<protein>
    <submittedName>
        <fullName evidence="1">Uncharacterized protein</fullName>
    </submittedName>
</protein>